<feature type="region of interest" description="Disordered" evidence="1">
    <location>
        <begin position="1"/>
        <end position="31"/>
    </location>
</feature>
<evidence type="ECO:0000313" key="3">
    <source>
        <dbReference type="Proteomes" id="UP001218188"/>
    </source>
</evidence>
<accession>A0AAD6X6V7</accession>
<name>A0AAD6X6V7_9AGAR</name>
<proteinExistence type="predicted"/>
<organism evidence="2 3">
    <name type="scientific">Mycena alexandri</name>
    <dbReference type="NCBI Taxonomy" id="1745969"/>
    <lineage>
        <taxon>Eukaryota</taxon>
        <taxon>Fungi</taxon>
        <taxon>Dikarya</taxon>
        <taxon>Basidiomycota</taxon>
        <taxon>Agaricomycotina</taxon>
        <taxon>Agaricomycetes</taxon>
        <taxon>Agaricomycetidae</taxon>
        <taxon>Agaricales</taxon>
        <taxon>Marasmiineae</taxon>
        <taxon>Mycenaceae</taxon>
        <taxon>Mycena</taxon>
    </lineage>
</organism>
<evidence type="ECO:0000256" key="1">
    <source>
        <dbReference type="SAM" id="MobiDB-lite"/>
    </source>
</evidence>
<sequence>MSNKSIDHGSALRQVVADQESELPGGAVGSSSLRRFSDITTAINPPSLLAPSPSPTLVNEPLFSRNISPTPEGQSTRADEFLLTQNEYSGLEKDDVSAEVRLPSFLHRCLLVDLALESEKPPIVERQCTPSITCLARFEASRWRSYPCTRDISAPYATAISCAFAFTFAFTCSFVTGI</sequence>
<protein>
    <submittedName>
        <fullName evidence="2">Uncharacterized protein</fullName>
    </submittedName>
</protein>
<dbReference type="Proteomes" id="UP001218188">
    <property type="component" value="Unassembled WGS sequence"/>
</dbReference>
<evidence type="ECO:0000313" key="2">
    <source>
        <dbReference type="EMBL" id="KAJ7034344.1"/>
    </source>
</evidence>
<dbReference type="AlphaFoldDB" id="A0AAD6X6V7"/>
<comment type="caution">
    <text evidence="2">The sequence shown here is derived from an EMBL/GenBank/DDBJ whole genome shotgun (WGS) entry which is preliminary data.</text>
</comment>
<reference evidence="2" key="1">
    <citation type="submission" date="2023-03" db="EMBL/GenBank/DDBJ databases">
        <title>Massive genome expansion in bonnet fungi (Mycena s.s.) driven by repeated elements and novel gene families across ecological guilds.</title>
        <authorList>
            <consortium name="Lawrence Berkeley National Laboratory"/>
            <person name="Harder C.B."/>
            <person name="Miyauchi S."/>
            <person name="Viragh M."/>
            <person name="Kuo A."/>
            <person name="Thoen E."/>
            <person name="Andreopoulos B."/>
            <person name="Lu D."/>
            <person name="Skrede I."/>
            <person name="Drula E."/>
            <person name="Henrissat B."/>
            <person name="Morin E."/>
            <person name="Kohler A."/>
            <person name="Barry K."/>
            <person name="LaButti K."/>
            <person name="Morin E."/>
            <person name="Salamov A."/>
            <person name="Lipzen A."/>
            <person name="Mereny Z."/>
            <person name="Hegedus B."/>
            <person name="Baldrian P."/>
            <person name="Stursova M."/>
            <person name="Weitz H."/>
            <person name="Taylor A."/>
            <person name="Grigoriev I.V."/>
            <person name="Nagy L.G."/>
            <person name="Martin F."/>
            <person name="Kauserud H."/>
        </authorList>
    </citation>
    <scope>NUCLEOTIDE SEQUENCE</scope>
    <source>
        <strain evidence="2">CBHHK200</strain>
    </source>
</reference>
<gene>
    <name evidence="2" type="ORF">C8F04DRAFT_579095</name>
</gene>
<dbReference type="EMBL" id="JARJCM010000058">
    <property type="protein sequence ID" value="KAJ7034344.1"/>
    <property type="molecule type" value="Genomic_DNA"/>
</dbReference>
<keyword evidence="3" id="KW-1185">Reference proteome</keyword>